<dbReference type="EMBL" id="BX284605">
    <property type="protein sequence ID" value="CAB04740.2"/>
    <property type="molecule type" value="Genomic_DNA"/>
</dbReference>
<dbReference type="HOGENOM" id="CLU_037161_1_0_1"/>
<dbReference type="PaxDb" id="6239-T20B3.12"/>
<dbReference type="AGR" id="WB:WBGene00011852"/>
<dbReference type="RefSeq" id="NP_507254.2">
    <property type="nucleotide sequence ID" value="NM_074853.4"/>
</dbReference>
<dbReference type="PIR" id="T25020">
    <property type="entry name" value="T25020"/>
</dbReference>
<evidence type="ECO:0000313" key="6">
    <source>
        <dbReference type="WormBase" id="T20B3.12"/>
    </source>
</evidence>
<dbReference type="InterPro" id="IPR016187">
    <property type="entry name" value="CTDL_fold"/>
</dbReference>
<proteinExistence type="predicted"/>
<dbReference type="PANTHER" id="PTHR22991">
    <property type="entry name" value="PROTEIN CBG13490"/>
    <property type="match status" value="1"/>
</dbReference>
<dbReference type="CTD" id="188626"/>
<evidence type="ECO:0000256" key="1">
    <source>
        <dbReference type="ARBA" id="ARBA00023157"/>
    </source>
</evidence>
<dbReference type="OMA" id="FRFICEN"/>
<dbReference type="SMART" id="SM00034">
    <property type="entry name" value="CLECT"/>
    <property type="match status" value="2"/>
</dbReference>
<evidence type="ECO:0000313" key="4">
    <source>
        <dbReference type="EMBL" id="CAB04740.2"/>
    </source>
</evidence>
<feature type="compositionally biased region" description="Low complexity" evidence="2">
    <location>
        <begin position="83"/>
        <end position="103"/>
    </location>
</feature>
<dbReference type="PROSITE" id="PS50041">
    <property type="entry name" value="C_TYPE_LECTIN_2"/>
    <property type="match status" value="2"/>
</dbReference>
<dbReference type="OrthoDB" id="7357196at2759"/>
<dbReference type="CDD" id="cd00037">
    <property type="entry name" value="CLECT"/>
    <property type="match status" value="2"/>
</dbReference>
<sequence length="367" mass="40525">MSKSYVFGELEIEEPSNNQTRLEKLQLVASDHWKNILIGGLSEIIIVASVALLTYLLTRQPICETAVSTISTLATSTLPITTKSSTTHWSTSSTPISSTSPTSAPENYSCAAGFPYINHKCWKLVTGPQNRADADQACNNLGGSTLFSIRNDQDNQAVLEFVKDQQVKNLWTGLICDNNDPSLCTWDVQSGTTAAYNNFAKGYPSGVNEECIYYMTTGTQAGQWASGLCNETMSFVCELPTTIYDETCKYNYNTYCYTPYSLGKTASDAQSYCTSLGSNLVSIHSGNENRYVMTINFGRNKNILIGGVAFSNDVMLWYDGTESNFNNIYQIKDGNCLNMNNTNGGWYGGDCMASNNYFICKRRILEK</sequence>
<dbReference type="PhylomeDB" id="Q9XUN6"/>
<dbReference type="InterPro" id="IPR001304">
    <property type="entry name" value="C-type_lectin-like"/>
</dbReference>
<dbReference type="KEGG" id="cel:CELE_T20B3.12"/>
<dbReference type="UCSC" id="T20B3.12">
    <property type="organism name" value="c. elegans"/>
</dbReference>
<feature type="region of interest" description="Disordered" evidence="2">
    <location>
        <begin position="83"/>
        <end position="104"/>
    </location>
</feature>
<keyword evidence="1" id="KW-1015">Disulfide bond</keyword>
<dbReference type="eggNOG" id="KOG4297">
    <property type="taxonomic scope" value="Eukaryota"/>
</dbReference>
<organism evidence="4 5">
    <name type="scientific">Caenorhabditis elegans</name>
    <dbReference type="NCBI Taxonomy" id="6239"/>
    <lineage>
        <taxon>Eukaryota</taxon>
        <taxon>Metazoa</taxon>
        <taxon>Ecdysozoa</taxon>
        <taxon>Nematoda</taxon>
        <taxon>Chromadorea</taxon>
        <taxon>Rhabditida</taxon>
        <taxon>Rhabditina</taxon>
        <taxon>Rhabditomorpha</taxon>
        <taxon>Rhabditoidea</taxon>
        <taxon>Rhabditidae</taxon>
        <taxon>Peloderinae</taxon>
        <taxon>Caenorhabditis</taxon>
    </lineage>
</organism>
<reference evidence="4 5" key="1">
    <citation type="journal article" date="1998" name="Science">
        <title>Genome sequence of the nematode C. elegans: a platform for investigating biology.</title>
        <authorList>
            <consortium name="The C. elegans sequencing consortium"/>
            <person name="Sulson J.E."/>
            <person name="Waterston R."/>
        </authorList>
    </citation>
    <scope>NUCLEOTIDE SEQUENCE [LARGE SCALE GENOMIC DNA]</scope>
    <source>
        <strain evidence="4 5">Bristol N2</strain>
    </source>
</reference>
<feature type="domain" description="C-type lectin" evidence="3">
    <location>
        <begin position="252"/>
        <end position="351"/>
    </location>
</feature>
<dbReference type="PeptideAtlas" id="Q9XUN6"/>
<name>Q9XUN6_CAEEL</name>
<dbReference type="PANTHER" id="PTHR22991:SF43">
    <property type="entry name" value="C-TYPE LECTIN-RELATED"/>
    <property type="match status" value="1"/>
</dbReference>
<evidence type="ECO:0000259" key="3">
    <source>
        <dbReference type="PROSITE" id="PS50041"/>
    </source>
</evidence>
<dbReference type="FunCoup" id="Q9XUN6">
    <property type="interactions" value="10"/>
</dbReference>
<gene>
    <name evidence="4 6" type="primary">clec-26</name>
    <name evidence="4" type="ORF">CELE_T20B3.12</name>
    <name evidence="6" type="ORF">T20B3.12</name>
</gene>
<dbReference type="InterPro" id="IPR050976">
    <property type="entry name" value="Snaclec"/>
</dbReference>
<dbReference type="SUPFAM" id="SSF56436">
    <property type="entry name" value="C-type lectin-like"/>
    <property type="match status" value="2"/>
</dbReference>
<dbReference type="Proteomes" id="UP000001940">
    <property type="component" value="Chromosome V"/>
</dbReference>
<dbReference type="WormBase" id="T20B3.12">
    <property type="protein sequence ID" value="CE35619"/>
    <property type="gene ID" value="WBGene00011852"/>
    <property type="gene designation" value="clec-26"/>
</dbReference>
<dbReference type="SMR" id="Q9XUN6"/>
<evidence type="ECO:0000256" key="2">
    <source>
        <dbReference type="SAM" id="MobiDB-lite"/>
    </source>
</evidence>
<evidence type="ECO:0000313" key="5">
    <source>
        <dbReference type="Proteomes" id="UP000001940"/>
    </source>
</evidence>
<dbReference type="Pfam" id="PF00059">
    <property type="entry name" value="Lectin_C"/>
    <property type="match status" value="2"/>
</dbReference>
<accession>Q9XUN6</accession>
<dbReference type="InterPro" id="IPR016186">
    <property type="entry name" value="C-type_lectin-like/link_sf"/>
</dbReference>
<dbReference type="GeneID" id="188626"/>
<dbReference type="Bgee" id="WBGene00011852">
    <property type="expression patterns" value="Expressed in material anatomical entity and 3 other cell types or tissues"/>
</dbReference>
<protein>
    <submittedName>
        <fullName evidence="4">C-type lectin domain-containing protein</fullName>
    </submittedName>
</protein>
<dbReference type="Gene3D" id="3.10.100.10">
    <property type="entry name" value="Mannose-Binding Protein A, subunit A"/>
    <property type="match status" value="2"/>
</dbReference>
<keyword evidence="5" id="KW-1185">Reference proteome</keyword>
<dbReference type="AlphaFoldDB" id="Q9XUN6"/>
<dbReference type="InParanoid" id="Q9XUN6"/>
<feature type="domain" description="C-type lectin" evidence="3">
    <location>
        <begin position="117"/>
        <end position="238"/>
    </location>
</feature>